<dbReference type="HAMAP" id="MF_01401">
    <property type="entry name" value="MsrA"/>
    <property type="match status" value="1"/>
</dbReference>
<evidence type="ECO:0000256" key="4">
    <source>
        <dbReference type="HAMAP-Rule" id="MF_01401"/>
    </source>
</evidence>
<dbReference type="STRING" id="1004156.AYP45_09595"/>
<organism evidence="6 7">
    <name type="scientific">Candidatus Brocadia carolinensis</name>
    <dbReference type="NCBI Taxonomy" id="1004156"/>
    <lineage>
        <taxon>Bacteria</taxon>
        <taxon>Pseudomonadati</taxon>
        <taxon>Planctomycetota</taxon>
        <taxon>Candidatus Brocadiia</taxon>
        <taxon>Candidatus Brocadiales</taxon>
        <taxon>Candidatus Brocadiaceae</taxon>
        <taxon>Candidatus Brocadia</taxon>
    </lineage>
</organism>
<dbReference type="GO" id="GO:0008113">
    <property type="term" value="F:peptide-methionine (S)-S-oxide reductase activity"/>
    <property type="evidence" value="ECO:0007669"/>
    <property type="project" value="UniProtKB-UniRule"/>
</dbReference>
<evidence type="ECO:0000313" key="7">
    <source>
        <dbReference type="Proteomes" id="UP000189681"/>
    </source>
</evidence>
<dbReference type="Proteomes" id="UP000189681">
    <property type="component" value="Unassembled WGS sequence"/>
</dbReference>
<name>A0A1V4ATB2_9BACT</name>
<dbReference type="InterPro" id="IPR002569">
    <property type="entry name" value="Met_Sox_Rdtase_MsrA_dom"/>
</dbReference>
<accession>A0A1V4ATB2</accession>
<evidence type="ECO:0000256" key="2">
    <source>
        <dbReference type="ARBA" id="ARBA00047806"/>
    </source>
</evidence>
<feature type="active site" evidence="4">
    <location>
        <position position="17"/>
    </location>
</feature>
<dbReference type="PANTHER" id="PTHR43774">
    <property type="entry name" value="PEPTIDE METHIONINE SULFOXIDE REDUCTASE"/>
    <property type="match status" value="1"/>
</dbReference>
<comment type="catalytic activity">
    <reaction evidence="3 4">
        <text>[thioredoxin]-disulfide + L-methionine + H2O = L-methionine (S)-S-oxide + [thioredoxin]-dithiol</text>
        <dbReference type="Rhea" id="RHEA:19993"/>
        <dbReference type="Rhea" id="RHEA-COMP:10698"/>
        <dbReference type="Rhea" id="RHEA-COMP:10700"/>
        <dbReference type="ChEBI" id="CHEBI:15377"/>
        <dbReference type="ChEBI" id="CHEBI:29950"/>
        <dbReference type="ChEBI" id="CHEBI:50058"/>
        <dbReference type="ChEBI" id="CHEBI:57844"/>
        <dbReference type="ChEBI" id="CHEBI:58772"/>
        <dbReference type="EC" id="1.8.4.11"/>
    </reaction>
</comment>
<gene>
    <name evidence="4" type="primary">msrA</name>
    <name evidence="6" type="ORF">AYP45_09595</name>
</gene>
<dbReference type="Gene3D" id="3.30.1060.10">
    <property type="entry name" value="Peptide methionine sulphoxide reductase MsrA"/>
    <property type="match status" value="1"/>
</dbReference>
<evidence type="ECO:0000259" key="5">
    <source>
        <dbReference type="Pfam" id="PF01625"/>
    </source>
</evidence>
<sequence>MVTPTEGKDVVTLGGGCFWCIEAFFDALEGVEDAESGYSGGRVENPSYQQVCTGTTGHAEVVQVTFDPRIISFREILEVFFTMHDPTTLNRQGADTGTQYRSVIFYRSPEQKAVAEEVVREIGNAQVWEAPIVTEIVPFKAFYKAEDYHQEYYKLNPGQGYCRVVIDPKMEKLREHFRKKLKRK</sequence>
<dbReference type="AlphaFoldDB" id="A0A1V4ATB2"/>
<dbReference type="InterPro" id="IPR036509">
    <property type="entry name" value="Met_Sox_Rdtase_MsrA_sf"/>
</dbReference>
<comment type="caution">
    <text evidence="6">The sequence shown here is derived from an EMBL/GenBank/DDBJ whole genome shotgun (WGS) entry which is preliminary data.</text>
</comment>
<dbReference type="EMBL" id="AYTS01000085">
    <property type="protein sequence ID" value="OOP56373.1"/>
    <property type="molecule type" value="Genomic_DNA"/>
</dbReference>
<reference evidence="6 7" key="1">
    <citation type="journal article" date="2017" name="Water Res.">
        <title>Discovery and metagenomic analysis of an anammox bacterial enrichment related to Candidatus "Brocadia caroliniensis" in a full-scale glycerol-fed nitritation-denitritation separate centrate treatment process.</title>
        <authorList>
            <person name="Park H."/>
            <person name="Brotto A.C."/>
            <person name="van Loosdrecht M.C."/>
            <person name="Chandran K."/>
        </authorList>
    </citation>
    <scope>NUCLEOTIDE SEQUENCE [LARGE SCALE GENOMIC DNA]</scope>
    <source>
        <strain evidence="6">26THWARD</strain>
    </source>
</reference>
<dbReference type="Pfam" id="PF01625">
    <property type="entry name" value="PMSR"/>
    <property type="match status" value="1"/>
</dbReference>
<protein>
    <recommendedName>
        <fullName evidence="4">Peptide methionine sulfoxide reductase MsrA</fullName>
        <shortName evidence="4">Protein-methionine-S-oxide reductase</shortName>
        <ecNumber evidence="4">1.8.4.11</ecNumber>
    </recommendedName>
    <alternativeName>
        <fullName evidence="4">Peptide-methionine (S)-S-oxide reductase</fullName>
        <shortName evidence="4">Peptide Met(O) reductase</shortName>
    </alternativeName>
</protein>
<dbReference type="GO" id="GO:0033744">
    <property type="term" value="F:L-methionine:thioredoxin-disulfide S-oxidoreductase activity"/>
    <property type="evidence" value="ECO:0007669"/>
    <property type="project" value="RHEA"/>
</dbReference>
<dbReference type="SUPFAM" id="SSF55068">
    <property type="entry name" value="Peptide methionine sulfoxide reductase"/>
    <property type="match status" value="1"/>
</dbReference>
<dbReference type="EC" id="1.8.4.11" evidence="4"/>
<evidence type="ECO:0000313" key="6">
    <source>
        <dbReference type="EMBL" id="OOP56373.1"/>
    </source>
</evidence>
<comment type="function">
    <text evidence="4">Has an important function as a repair enzyme for proteins that have been inactivated by oxidation. Catalyzes the reversible oxidation-reduction of methionine sulfoxide in proteins to methionine.</text>
</comment>
<evidence type="ECO:0000256" key="3">
    <source>
        <dbReference type="ARBA" id="ARBA00048782"/>
    </source>
</evidence>
<comment type="catalytic activity">
    <reaction evidence="2 4">
        <text>L-methionyl-[protein] + [thioredoxin]-disulfide + H2O = L-methionyl-(S)-S-oxide-[protein] + [thioredoxin]-dithiol</text>
        <dbReference type="Rhea" id="RHEA:14217"/>
        <dbReference type="Rhea" id="RHEA-COMP:10698"/>
        <dbReference type="Rhea" id="RHEA-COMP:10700"/>
        <dbReference type="Rhea" id="RHEA-COMP:12313"/>
        <dbReference type="Rhea" id="RHEA-COMP:12315"/>
        <dbReference type="ChEBI" id="CHEBI:15377"/>
        <dbReference type="ChEBI" id="CHEBI:16044"/>
        <dbReference type="ChEBI" id="CHEBI:29950"/>
        <dbReference type="ChEBI" id="CHEBI:44120"/>
        <dbReference type="ChEBI" id="CHEBI:50058"/>
        <dbReference type="EC" id="1.8.4.11"/>
    </reaction>
</comment>
<dbReference type="NCBIfam" id="TIGR00401">
    <property type="entry name" value="msrA"/>
    <property type="match status" value="1"/>
</dbReference>
<feature type="domain" description="Peptide methionine sulphoxide reductase MsrA" evidence="5">
    <location>
        <begin position="11"/>
        <end position="162"/>
    </location>
</feature>
<proteinExistence type="inferred from homology"/>
<comment type="similarity">
    <text evidence="4">Belongs to the MsrA Met sulfoxide reductase family.</text>
</comment>
<keyword evidence="1 4" id="KW-0560">Oxidoreductase</keyword>
<dbReference type="PANTHER" id="PTHR43774:SF1">
    <property type="entry name" value="PEPTIDE METHIONINE SULFOXIDE REDUCTASE MSRA 2"/>
    <property type="match status" value="1"/>
</dbReference>
<evidence type="ECO:0000256" key="1">
    <source>
        <dbReference type="ARBA" id="ARBA00023002"/>
    </source>
</evidence>